<feature type="compositionally biased region" description="Low complexity" evidence="1">
    <location>
        <begin position="298"/>
        <end position="311"/>
    </location>
</feature>
<organism evidence="2">
    <name type="scientific">uncultured Chloroflexota bacterium</name>
    <dbReference type="NCBI Taxonomy" id="166587"/>
    <lineage>
        <taxon>Bacteria</taxon>
        <taxon>Bacillati</taxon>
        <taxon>Chloroflexota</taxon>
        <taxon>environmental samples</taxon>
    </lineage>
</organism>
<feature type="compositionally biased region" description="Gly residues" evidence="1">
    <location>
        <begin position="7"/>
        <end position="20"/>
    </location>
</feature>
<feature type="region of interest" description="Disordered" evidence="1">
    <location>
        <begin position="1"/>
        <end position="20"/>
    </location>
</feature>
<feature type="non-terminal residue" evidence="2">
    <location>
        <position position="448"/>
    </location>
</feature>
<accession>A0A6J4JL91</accession>
<feature type="region of interest" description="Disordered" evidence="1">
    <location>
        <begin position="209"/>
        <end position="248"/>
    </location>
</feature>
<proteinExistence type="predicted"/>
<evidence type="ECO:0000256" key="1">
    <source>
        <dbReference type="SAM" id="MobiDB-lite"/>
    </source>
</evidence>
<evidence type="ECO:0000313" key="2">
    <source>
        <dbReference type="EMBL" id="CAA9281385.1"/>
    </source>
</evidence>
<reference evidence="2" key="1">
    <citation type="submission" date="2020-02" db="EMBL/GenBank/DDBJ databases">
        <authorList>
            <person name="Meier V. D."/>
        </authorList>
    </citation>
    <scope>NUCLEOTIDE SEQUENCE</scope>
    <source>
        <strain evidence="2">AVDCRST_MAG77</strain>
    </source>
</reference>
<feature type="compositionally biased region" description="Low complexity" evidence="1">
    <location>
        <begin position="221"/>
        <end position="230"/>
    </location>
</feature>
<sequence>DPAGHRAAGGGATRGWGRGGGAVAALAPPAGGVGAAGSGGRHAGDTRCGAAGSGRGCAVVERHCPPGAGVCGGHGPGAVGLSPSGRAQLAAACAATAAVCIGRGRQPLHARPAGSGVVPPARGADSERVDDWGAAGMGGQLGRSDLPGALGAGRDGAAVRIRAGGRAADQPRRPGDGAVRGSGTKRGAGAAVGGGTAARVAAQCVPARGPRRGGAGGRAGGSCHAGAAAAGAGGAPAAGGRRARQPAAHLWRAGHRRLWRGGCAGTQQAAPHAGVCAGGGPGLRAGGHGHVHPHWRSGRGAAHGAPRTAGAHPGGGGHRSGERAPRVRGRAGGALHVGHAGRGVPHAQRRAAAERLRRQLGDLPGGVAERLATGGGAGRLLRCLPAGDALRSRPPATQLPLALAAPTSRGDVPHDARCLCGTVGTRPRPRAGSHPRSRERAALPEAVL</sequence>
<feature type="region of interest" description="Disordered" evidence="1">
    <location>
        <begin position="284"/>
        <end position="326"/>
    </location>
</feature>
<dbReference type="EMBL" id="CADCTC010000207">
    <property type="protein sequence ID" value="CAA9281385.1"/>
    <property type="molecule type" value="Genomic_DNA"/>
</dbReference>
<feature type="compositionally biased region" description="Basic residues" evidence="1">
    <location>
        <begin position="287"/>
        <end position="297"/>
    </location>
</feature>
<feature type="compositionally biased region" description="Gly residues" evidence="1">
    <location>
        <begin position="178"/>
        <end position="195"/>
    </location>
</feature>
<feature type="non-terminal residue" evidence="2">
    <location>
        <position position="1"/>
    </location>
</feature>
<name>A0A6J4JL91_9CHLR</name>
<feature type="region of interest" description="Disordered" evidence="1">
    <location>
        <begin position="163"/>
        <end position="195"/>
    </location>
</feature>
<protein>
    <submittedName>
        <fullName evidence="2">Uncharacterized protein</fullName>
    </submittedName>
</protein>
<feature type="region of interest" description="Disordered" evidence="1">
    <location>
        <begin position="423"/>
        <end position="448"/>
    </location>
</feature>
<gene>
    <name evidence="2" type="ORF">AVDCRST_MAG77-3873</name>
</gene>
<dbReference type="AlphaFoldDB" id="A0A6J4JL91"/>